<sequence>MIFKFLKHKVNLDNLKEEHYQSNYLEELKYIWETYIPTNGESTCLQGELLRRLEKIRWEAQEHGNINWWRQYDEDCDFIRDTLVKEKIYNRQQKE</sequence>
<reference evidence="1 2" key="1">
    <citation type="submission" date="2021-01" db="EMBL/GenBank/DDBJ databases">
        <title>Genomic Encyclopedia of Type Strains, Phase IV (KMG-IV): sequencing the most valuable type-strain genomes for metagenomic binning, comparative biology and taxonomic classification.</title>
        <authorList>
            <person name="Goeker M."/>
        </authorList>
    </citation>
    <scope>NUCLEOTIDE SEQUENCE [LARGE SCALE GENOMIC DNA]</scope>
    <source>
        <strain evidence="1 2">DSM 27382</strain>
    </source>
</reference>
<keyword evidence="2" id="KW-1185">Reference proteome</keyword>
<gene>
    <name evidence="1" type="ORF">JOC28_000084</name>
</gene>
<proteinExistence type="predicted"/>
<dbReference type="RefSeq" id="WP_239548657.1">
    <property type="nucleotide sequence ID" value="NZ_JAFBEH010000001.1"/>
</dbReference>
<accession>A0ABS2PQ26</accession>
<dbReference type="Proteomes" id="UP000697472">
    <property type="component" value="Unassembled WGS sequence"/>
</dbReference>
<evidence type="ECO:0000313" key="1">
    <source>
        <dbReference type="EMBL" id="MBM7641800.1"/>
    </source>
</evidence>
<evidence type="ECO:0000313" key="2">
    <source>
        <dbReference type="Proteomes" id="UP000697472"/>
    </source>
</evidence>
<protein>
    <submittedName>
        <fullName evidence="1">Uncharacterized protein</fullName>
    </submittedName>
</protein>
<organism evidence="1 2">
    <name type="scientific">Streptococcus loxodontisalivarius</name>
    <dbReference type="NCBI Taxonomy" id="1349415"/>
    <lineage>
        <taxon>Bacteria</taxon>
        <taxon>Bacillati</taxon>
        <taxon>Bacillota</taxon>
        <taxon>Bacilli</taxon>
        <taxon>Lactobacillales</taxon>
        <taxon>Streptococcaceae</taxon>
        <taxon>Streptococcus</taxon>
    </lineage>
</organism>
<dbReference type="EMBL" id="JAFBEH010000001">
    <property type="protein sequence ID" value="MBM7641800.1"/>
    <property type="molecule type" value="Genomic_DNA"/>
</dbReference>
<name>A0ABS2PQ26_9STRE</name>
<comment type="caution">
    <text evidence="1">The sequence shown here is derived from an EMBL/GenBank/DDBJ whole genome shotgun (WGS) entry which is preliminary data.</text>
</comment>